<organism evidence="2 3">
    <name type="scientific">Pseudocohnilembus persalinus</name>
    <name type="common">Ciliate</name>
    <dbReference type="NCBI Taxonomy" id="266149"/>
    <lineage>
        <taxon>Eukaryota</taxon>
        <taxon>Sar</taxon>
        <taxon>Alveolata</taxon>
        <taxon>Ciliophora</taxon>
        <taxon>Intramacronucleata</taxon>
        <taxon>Oligohymenophorea</taxon>
        <taxon>Scuticociliatia</taxon>
        <taxon>Philasterida</taxon>
        <taxon>Pseudocohnilembidae</taxon>
        <taxon>Pseudocohnilembus</taxon>
    </lineage>
</organism>
<dbReference type="AlphaFoldDB" id="A0A0V0QP11"/>
<feature type="region of interest" description="Disordered" evidence="1">
    <location>
        <begin position="309"/>
        <end position="343"/>
    </location>
</feature>
<evidence type="ECO:0000313" key="3">
    <source>
        <dbReference type="Proteomes" id="UP000054937"/>
    </source>
</evidence>
<gene>
    <name evidence="2" type="ORF">PPERSA_04636</name>
</gene>
<dbReference type="EMBL" id="LDAU01000125">
    <property type="protein sequence ID" value="KRX03841.1"/>
    <property type="molecule type" value="Genomic_DNA"/>
</dbReference>
<proteinExistence type="predicted"/>
<dbReference type="Proteomes" id="UP000054937">
    <property type="component" value="Unassembled WGS sequence"/>
</dbReference>
<accession>A0A0V0QP11</accession>
<dbReference type="InParanoid" id="A0A0V0QP11"/>
<evidence type="ECO:0000313" key="2">
    <source>
        <dbReference type="EMBL" id="KRX03841.1"/>
    </source>
</evidence>
<keyword evidence="3" id="KW-1185">Reference proteome</keyword>
<comment type="caution">
    <text evidence="2">The sequence shown here is derived from an EMBL/GenBank/DDBJ whole genome shotgun (WGS) entry which is preliminary data.</text>
</comment>
<sequence length="371" mass="44207">MSRPTIFSSQNPILNTSKSYAELDGKNLHFINQNSNSRDFYVEKTFKKVKQDYSHSYIKQNGEKQNFKRQKNRSTANLFSSSCQGYYDTTNSEYKLVNYQSTKSLLSPKKQVSRSISNYNFNSTNSQHKQIYQNQRSQSAYQNNYNNQCNLKSEKTIYEKLLAQKQKNNQDFYVNHPRSNKNIYISKDINYLNSQKMMISLQDISYTNKVNNLEDQLLSQKYYQNSRNYKNYNNNDHIAQLITQQDAKFGNILQQQQIQVQNQLQNLRIMNPIVDYQVMEKKNICDNYNHKKHFKIQDNVSLCLNKSKNQNQSKQYERNKENQSLSQQIIQKQKNSQNWPYDSKINNNLNRSLYKTEKNKTKIDGRNFYIY</sequence>
<feature type="compositionally biased region" description="Low complexity" evidence="1">
    <location>
        <begin position="322"/>
        <end position="338"/>
    </location>
</feature>
<name>A0A0V0QP11_PSEPJ</name>
<protein>
    <submittedName>
        <fullName evidence="2">Uncharacterized protein</fullName>
    </submittedName>
</protein>
<evidence type="ECO:0000256" key="1">
    <source>
        <dbReference type="SAM" id="MobiDB-lite"/>
    </source>
</evidence>
<reference evidence="2 3" key="1">
    <citation type="journal article" date="2015" name="Sci. Rep.">
        <title>Genome of the facultative scuticociliatosis pathogen Pseudocohnilembus persalinus provides insight into its virulence through horizontal gene transfer.</title>
        <authorList>
            <person name="Xiong J."/>
            <person name="Wang G."/>
            <person name="Cheng J."/>
            <person name="Tian M."/>
            <person name="Pan X."/>
            <person name="Warren A."/>
            <person name="Jiang C."/>
            <person name="Yuan D."/>
            <person name="Miao W."/>
        </authorList>
    </citation>
    <scope>NUCLEOTIDE SEQUENCE [LARGE SCALE GENOMIC DNA]</scope>
    <source>
        <strain evidence="2">36N120E</strain>
    </source>
</reference>